<proteinExistence type="predicted"/>
<accession>A0AA41Z9A1</accession>
<dbReference type="EMBL" id="JAMOIM010000070">
    <property type="protein sequence ID" value="MCW6512863.1"/>
    <property type="molecule type" value="Genomic_DNA"/>
</dbReference>
<gene>
    <name evidence="1" type="ORF">M8523_33820</name>
</gene>
<evidence type="ECO:0000313" key="1">
    <source>
        <dbReference type="EMBL" id="MCW6512863.1"/>
    </source>
</evidence>
<evidence type="ECO:0000313" key="2">
    <source>
        <dbReference type="Proteomes" id="UP001165667"/>
    </source>
</evidence>
<dbReference type="AlphaFoldDB" id="A0AA41Z9A1"/>
<dbReference type="RefSeq" id="WP_282589248.1">
    <property type="nucleotide sequence ID" value="NZ_JAMOIM010000070.1"/>
</dbReference>
<organism evidence="1 2">
    <name type="scientific">Lichenifustis flavocetrariae</name>
    <dbReference type="NCBI Taxonomy" id="2949735"/>
    <lineage>
        <taxon>Bacteria</taxon>
        <taxon>Pseudomonadati</taxon>
        <taxon>Pseudomonadota</taxon>
        <taxon>Alphaproteobacteria</taxon>
        <taxon>Hyphomicrobiales</taxon>
        <taxon>Lichenihabitantaceae</taxon>
        <taxon>Lichenifustis</taxon>
    </lineage>
</organism>
<reference evidence="1" key="1">
    <citation type="submission" date="2022-05" db="EMBL/GenBank/DDBJ databases">
        <authorList>
            <person name="Pankratov T."/>
        </authorList>
    </citation>
    <scope>NUCLEOTIDE SEQUENCE</scope>
    <source>
        <strain evidence="1">BP6-180914</strain>
    </source>
</reference>
<dbReference type="Proteomes" id="UP001165667">
    <property type="component" value="Unassembled WGS sequence"/>
</dbReference>
<protein>
    <submittedName>
        <fullName evidence="1">Uncharacterized protein</fullName>
    </submittedName>
</protein>
<sequence>MFAAAIRRGVMMPVVWAARLSSPIRFIRYSKSAPLWSPIKRMVALVT</sequence>
<comment type="caution">
    <text evidence="1">The sequence shown here is derived from an EMBL/GenBank/DDBJ whole genome shotgun (WGS) entry which is preliminary data.</text>
</comment>
<keyword evidence="2" id="KW-1185">Reference proteome</keyword>
<name>A0AA41Z9A1_9HYPH</name>